<dbReference type="KEGG" id="mav:MAV_2047"/>
<dbReference type="InterPro" id="IPR026029">
    <property type="entry name" value="MLI_dom"/>
</dbReference>
<dbReference type="AlphaFoldDB" id="A0A0H3A3I8"/>
<dbReference type="EMBL" id="CP000479">
    <property type="protein sequence ID" value="ABK68813.1"/>
    <property type="molecule type" value="Genomic_DNA"/>
</dbReference>
<feature type="domain" description="Muconolactone isomerase" evidence="1">
    <location>
        <begin position="1"/>
        <end position="93"/>
    </location>
</feature>
<dbReference type="Proteomes" id="UP000001574">
    <property type="component" value="Chromosome"/>
</dbReference>
<gene>
    <name evidence="2" type="ordered locus">MAV_2047</name>
</gene>
<protein>
    <submittedName>
        <fullName evidence="2">Muconolactone delta-isomerase family protein</fullName>
    </submittedName>
</protein>
<name>A0A0H3A3I8_MYCA1</name>
<evidence type="ECO:0000313" key="3">
    <source>
        <dbReference type="Proteomes" id="UP000001574"/>
    </source>
</evidence>
<organism evidence="2 3">
    <name type="scientific">Mycobacterium avium (strain 104)</name>
    <dbReference type="NCBI Taxonomy" id="243243"/>
    <lineage>
        <taxon>Bacteria</taxon>
        <taxon>Bacillati</taxon>
        <taxon>Actinomycetota</taxon>
        <taxon>Actinomycetes</taxon>
        <taxon>Mycobacteriales</taxon>
        <taxon>Mycobacteriaceae</taxon>
        <taxon>Mycobacterium</taxon>
        <taxon>Mycobacterium avium complex (MAC)</taxon>
    </lineage>
</organism>
<evidence type="ECO:0000259" key="1">
    <source>
        <dbReference type="Pfam" id="PF02426"/>
    </source>
</evidence>
<dbReference type="Gene3D" id="3.30.70.1060">
    <property type="entry name" value="Dimeric alpha+beta barrel"/>
    <property type="match status" value="2"/>
</dbReference>
<proteinExistence type="predicted"/>
<dbReference type="InterPro" id="IPR011008">
    <property type="entry name" value="Dimeric_a/b-barrel"/>
</dbReference>
<keyword evidence="2" id="KW-0413">Isomerase</keyword>
<accession>A0A0H3A3I8</accession>
<feature type="domain" description="Muconolactone isomerase" evidence="1">
    <location>
        <begin position="110"/>
        <end position="202"/>
    </location>
</feature>
<dbReference type="GO" id="GO:0016853">
    <property type="term" value="F:isomerase activity"/>
    <property type="evidence" value="ECO:0007669"/>
    <property type="project" value="UniProtKB-KW"/>
</dbReference>
<dbReference type="HOGENOM" id="CLU_080702_0_0_11"/>
<dbReference type="RefSeq" id="WP_011724558.1">
    <property type="nucleotide sequence ID" value="NC_008595.1"/>
</dbReference>
<sequence>MEFLVAATTQVPDGTPAEAVDDLRARESARCRELARQGQLLRLWRAPSPPGRWRTLGLFAAADDNALEQLLASTPLRAWRTEEVTPLPVHPNDPTARLITPEPVSGGAAEFLQAITIRVPADAPQRVVDDVLAREAERAVELGAQGCLQRLWWLHSGPGDPRVLALWRTADTESLAAVLRSLPLHAWLQVDTTTPLHTHPDDPVSGSLAGR</sequence>
<evidence type="ECO:0000313" key="2">
    <source>
        <dbReference type="EMBL" id="ABK68813.1"/>
    </source>
</evidence>
<dbReference type="Pfam" id="PF02426">
    <property type="entry name" value="MIase"/>
    <property type="match status" value="2"/>
</dbReference>
<reference evidence="2 3" key="1">
    <citation type="submission" date="2006-10" db="EMBL/GenBank/DDBJ databases">
        <authorList>
            <person name="Fleischmann R.D."/>
            <person name="Dodson R.J."/>
            <person name="Haft D.H."/>
            <person name="Merkel J.S."/>
            <person name="Nelson W.C."/>
            <person name="Fraser C.M."/>
        </authorList>
    </citation>
    <scope>NUCLEOTIDE SEQUENCE [LARGE SCALE GENOMIC DNA]</scope>
    <source>
        <strain evidence="2 3">104</strain>
    </source>
</reference>
<dbReference type="SUPFAM" id="SSF54909">
    <property type="entry name" value="Dimeric alpha+beta barrel"/>
    <property type="match status" value="2"/>
</dbReference>